<dbReference type="Gene3D" id="1.25.10.90">
    <property type="match status" value="1"/>
</dbReference>
<dbReference type="Pfam" id="PF08713">
    <property type="entry name" value="DNA_alkylation"/>
    <property type="match status" value="1"/>
</dbReference>
<dbReference type="EMBL" id="CP061038">
    <property type="protein sequence ID" value="QNQ09707.1"/>
    <property type="molecule type" value="Genomic_DNA"/>
</dbReference>
<proteinExistence type="predicted"/>
<dbReference type="PANTHER" id="PTHR41291:SF1">
    <property type="entry name" value="DNA ALKYLATION REPAIR PROTEIN"/>
    <property type="match status" value="1"/>
</dbReference>
<evidence type="ECO:0000313" key="1">
    <source>
        <dbReference type="EMBL" id="QNQ09707.1"/>
    </source>
</evidence>
<name>A0A7H0LJ54_9SPHN</name>
<dbReference type="KEGG" id="spap:H3Z74_00095"/>
<dbReference type="InterPro" id="IPR016024">
    <property type="entry name" value="ARM-type_fold"/>
</dbReference>
<dbReference type="CDD" id="cd06561">
    <property type="entry name" value="AlkD_like"/>
    <property type="match status" value="1"/>
</dbReference>
<keyword evidence="2" id="KW-1185">Reference proteome</keyword>
<evidence type="ECO:0000313" key="2">
    <source>
        <dbReference type="Proteomes" id="UP000516148"/>
    </source>
</evidence>
<organism evidence="1 2">
    <name type="scientific">Sphingomonas alpina</name>
    <dbReference type="NCBI Taxonomy" id="653931"/>
    <lineage>
        <taxon>Bacteria</taxon>
        <taxon>Pseudomonadati</taxon>
        <taxon>Pseudomonadota</taxon>
        <taxon>Alphaproteobacteria</taxon>
        <taxon>Sphingomonadales</taxon>
        <taxon>Sphingomonadaceae</taxon>
        <taxon>Sphingomonas</taxon>
    </lineage>
</organism>
<dbReference type="Proteomes" id="UP000516148">
    <property type="component" value="Chromosome"/>
</dbReference>
<accession>A0A7H0LJ54</accession>
<dbReference type="AlphaFoldDB" id="A0A7H0LJ54"/>
<dbReference type="InterPro" id="IPR014825">
    <property type="entry name" value="DNA_alkylation"/>
</dbReference>
<reference evidence="1 2" key="1">
    <citation type="submission" date="2020-09" db="EMBL/GenBank/DDBJ databases">
        <title>Sphingomonas sp., a new species isolated from pork steak.</title>
        <authorList>
            <person name="Heidler von Heilborn D."/>
        </authorList>
    </citation>
    <scope>NUCLEOTIDE SEQUENCE [LARGE SCALE GENOMIC DNA]</scope>
    <source>
        <strain evidence="2">S8-3T</strain>
    </source>
</reference>
<protein>
    <submittedName>
        <fullName evidence="1">DNA alkylation repair protein</fullName>
    </submittedName>
</protein>
<gene>
    <name evidence="1" type="ORF">H3Z74_00095</name>
</gene>
<dbReference type="PANTHER" id="PTHR41291">
    <property type="entry name" value="DNA ALKYLATION REPAIR PROTEIN"/>
    <property type="match status" value="1"/>
</dbReference>
<dbReference type="SUPFAM" id="SSF48371">
    <property type="entry name" value="ARM repeat"/>
    <property type="match status" value="1"/>
</dbReference>
<sequence length="228" mass="25420">MDDRIAAILAHLRQHADPGYRDDLARRYAIIAPTAIGVRMTDIKAIAKRLGRDHPLALALWGSDIYEARLLVSLIADPALTTPEIMDAWRADFDNWAICDTLCFNLFDRTPHALDKVRDWSRLNDEFGRRAAFALLASVALHDRKMPDAPFLDCLPLIEAATGDPRNFVKKGVSWALRAIGERNIALNRAAIGLAERLAASDDRTERWIGKDALKSLTGPKLKVKFGL</sequence>
<dbReference type="RefSeq" id="WP_187762017.1">
    <property type="nucleotide sequence ID" value="NZ_CP061038.1"/>
</dbReference>